<feature type="domain" description="HAT C-terminal dimerisation" evidence="1">
    <location>
        <begin position="1"/>
        <end position="53"/>
    </location>
</feature>
<reference evidence="2 3" key="1">
    <citation type="submission" date="2014-04" db="EMBL/GenBank/DDBJ databases">
        <authorList>
            <consortium name="DOE Joint Genome Institute"/>
            <person name="Kuo A."/>
            <person name="Kohler A."/>
            <person name="Nagy L.G."/>
            <person name="Floudas D."/>
            <person name="Copeland A."/>
            <person name="Barry K.W."/>
            <person name="Cichocki N."/>
            <person name="Veneault-Fourrey C."/>
            <person name="LaButti K."/>
            <person name="Lindquist E.A."/>
            <person name="Lipzen A."/>
            <person name="Lundell T."/>
            <person name="Morin E."/>
            <person name="Murat C."/>
            <person name="Sun H."/>
            <person name="Tunlid A."/>
            <person name="Henrissat B."/>
            <person name="Grigoriev I.V."/>
            <person name="Hibbett D.S."/>
            <person name="Martin F."/>
            <person name="Nordberg H.P."/>
            <person name="Cantor M.N."/>
            <person name="Hua S.X."/>
        </authorList>
    </citation>
    <scope>NUCLEOTIDE SEQUENCE [LARGE SCALE GENOMIC DNA]</scope>
    <source>
        <strain evidence="2 3">LaAM-08-1</strain>
    </source>
</reference>
<gene>
    <name evidence="2" type="ORF">K443DRAFT_107256</name>
</gene>
<evidence type="ECO:0000313" key="2">
    <source>
        <dbReference type="EMBL" id="KIJ96458.1"/>
    </source>
</evidence>
<dbReference type="Pfam" id="PF05699">
    <property type="entry name" value="Dimer_Tnp_hAT"/>
    <property type="match status" value="1"/>
</dbReference>
<dbReference type="EMBL" id="KN838720">
    <property type="protein sequence ID" value="KIJ96458.1"/>
    <property type="molecule type" value="Genomic_DNA"/>
</dbReference>
<protein>
    <recommendedName>
        <fullName evidence="1">HAT C-terminal dimerisation domain-containing protein</fullName>
    </recommendedName>
</protein>
<dbReference type="InterPro" id="IPR012337">
    <property type="entry name" value="RNaseH-like_sf"/>
</dbReference>
<dbReference type="SUPFAM" id="SSF53098">
    <property type="entry name" value="Ribonuclease H-like"/>
    <property type="match status" value="1"/>
</dbReference>
<evidence type="ECO:0000313" key="3">
    <source>
        <dbReference type="Proteomes" id="UP000054477"/>
    </source>
</evidence>
<organism evidence="2 3">
    <name type="scientific">Laccaria amethystina LaAM-08-1</name>
    <dbReference type="NCBI Taxonomy" id="1095629"/>
    <lineage>
        <taxon>Eukaryota</taxon>
        <taxon>Fungi</taxon>
        <taxon>Dikarya</taxon>
        <taxon>Basidiomycota</taxon>
        <taxon>Agaricomycotina</taxon>
        <taxon>Agaricomycetes</taxon>
        <taxon>Agaricomycetidae</taxon>
        <taxon>Agaricales</taxon>
        <taxon>Agaricineae</taxon>
        <taxon>Hydnangiaceae</taxon>
        <taxon>Laccaria</taxon>
    </lineage>
</organism>
<dbReference type="HOGENOM" id="CLU_009123_11_0_1"/>
<feature type="non-terminal residue" evidence="2">
    <location>
        <position position="1"/>
    </location>
</feature>
<dbReference type="Proteomes" id="UP000054477">
    <property type="component" value="Unassembled WGS sequence"/>
</dbReference>
<proteinExistence type="predicted"/>
<dbReference type="AlphaFoldDB" id="A0A0C9X5D8"/>
<sequence length="87" mass="9937">YLRLHWMALDYLSITLTSINVECTFSQGRLVLSHVHNCLSIQSTRALMCLGVWSLMGYVHDNDVKAAAVLPEIDEEDDLLIDWDMIL</sequence>
<reference evidence="3" key="2">
    <citation type="submission" date="2015-01" db="EMBL/GenBank/DDBJ databases">
        <title>Evolutionary Origins and Diversification of the Mycorrhizal Mutualists.</title>
        <authorList>
            <consortium name="DOE Joint Genome Institute"/>
            <consortium name="Mycorrhizal Genomics Consortium"/>
            <person name="Kohler A."/>
            <person name="Kuo A."/>
            <person name="Nagy L.G."/>
            <person name="Floudas D."/>
            <person name="Copeland A."/>
            <person name="Barry K.W."/>
            <person name="Cichocki N."/>
            <person name="Veneault-Fourrey C."/>
            <person name="LaButti K."/>
            <person name="Lindquist E.A."/>
            <person name="Lipzen A."/>
            <person name="Lundell T."/>
            <person name="Morin E."/>
            <person name="Murat C."/>
            <person name="Riley R."/>
            <person name="Ohm R."/>
            <person name="Sun H."/>
            <person name="Tunlid A."/>
            <person name="Henrissat B."/>
            <person name="Grigoriev I.V."/>
            <person name="Hibbett D.S."/>
            <person name="Martin F."/>
        </authorList>
    </citation>
    <scope>NUCLEOTIDE SEQUENCE [LARGE SCALE GENOMIC DNA]</scope>
    <source>
        <strain evidence="3">LaAM-08-1</strain>
    </source>
</reference>
<accession>A0A0C9X5D8</accession>
<dbReference type="OrthoDB" id="1715602at2759"/>
<name>A0A0C9X5D8_9AGAR</name>
<dbReference type="GO" id="GO:0046983">
    <property type="term" value="F:protein dimerization activity"/>
    <property type="evidence" value="ECO:0007669"/>
    <property type="project" value="InterPro"/>
</dbReference>
<keyword evidence="3" id="KW-1185">Reference proteome</keyword>
<evidence type="ECO:0000259" key="1">
    <source>
        <dbReference type="Pfam" id="PF05699"/>
    </source>
</evidence>
<dbReference type="InterPro" id="IPR008906">
    <property type="entry name" value="HATC_C_dom"/>
</dbReference>